<dbReference type="EMBL" id="JAFLCK010000001">
    <property type="protein sequence ID" value="MBN8658968.1"/>
    <property type="molecule type" value="Genomic_DNA"/>
</dbReference>
<gene>
    <name evidence="5" type="ORF">J0M35_01290</name>
</gene>
<organism evidence="5 6">
    <name type="scientific">Candidatus Obscuribacter phosphatis</name>
    <dbReference type="NCBI Taxonomy" id="1906157"/>
    <lineage>
        <taxon>Bacteria</taxon>
        <taxon>Bacillati</taxon>
        <taxon>Candidatus Melainabacteria</taxon>
        <taxon>Candidatus Obscuribacterales</taxon>
        <taxon>Candidatus Obscuribacteraceae</taxon>
        <taxon>Candidatus Obscuribacter</taxon>
    </lineage>
</organism>
<dbReference type="InterPro" id="IPR006674">
    <property type="entry name" value="HD_domain"/>
</dbReference>
<dbReference type="Gene3D" id="1.10.3210.10">
    <property type="entry name" value="Hypothetical protein af1432"/>
    <property type="match status" value="1"/>
</dbReference>
<evidence type="ECO:0000259" key="2">
    <source>
        <dbReference type="PROSITE" id="PS50110"/>
    </source>
</evidence>
<dbReference type="PANTHER" id="PTHR45228">
    <property type="entry name" value="CYCLIC DI-GMP PHOSPHODIESTERASE TM_0186-RELATED"/>
    <property type="match status" value="1"/>
</dbReference>
<accession>A0A8J7PFB2</accession>
<dbReference type="InterPro" id="IPR011006">
    <property type="entry name" value="CheY-like_superfamily"/>
</dbReference>
<dbReference type="PROSITE" id="PS51831">
    <property type="entry name" value="HD"/>
    <property type="match status" value="1"/>
</dbReference>
<evidence type="ECO:0000259" key="3">
    <source>
        <dbReference type="PROSITE" id="PS51831"/>
    </source>
</evidence>
<dbReference type="Proteomes" id="UP000664277">
    <property type="component" value="Unassembled WGS sequence"/>
</dbReference>
<dbReference type="PROSITE" id="PS51832">
    <property type="entry name" value="HD_GYP"/>
    <property type="match status" value="1"/>
</dbReference>
<name>A0A8J7PFB2_9BACT</name>
<keyword evidence="1" id="KW-0597">Phosphoprotein</keyword>
<evidence type="ECO:0000256" key="1">
    <source>
        <dbReference type="PROSITE-ProRule" id="PRU00169"/>
    </source>
</evidence>
<dbReference type="SMART" id="SM00471">
    <property type="entry name" value="HDc"/>
    <property type="match status" value="1"/>
</dbReference>
<dbReference type="InterPro" id="IPR037522">
    <property type="entry name" value="HD_GYP_dom"/>
</dbReference>
<dbReference type="CDD" id="cd17569">
    <property type="entry name" value="REC_HupR-like"/>
    <property type="match status" value="1"/>
</dbReference>
<dbReference type="InterPro" id="IPR003607">
    <property type="entry name" value="HD/PDEase_dom"/>
</dbReference>
<comment type="caution">
    <text evidence="5">The sequence shown here is derived from an EMBL/GenBank/DDBJ whole genome shotgun (WGS) entry which is preliminary data.</text>
</comment>
<evidence type="ECO:0000313" key="5">
    <source>
        <dbReference type="EMBL" id="MBN8658968.1"/>
    </source>
</evidence>
<dbReference type="GO" id="GO:0000160">
    <property type="term" value="P:phosphorelay signal transduction system"/>
    <property type="evidence" value="ECO:0007669"/>
    <property type="project" value="InterPro"/>
</dbReference>
<dbReference type="Pfam" id="PF00072">
    <property type="entry name" value="Response_reg"/>
    <property type="match status" value="1"/>
</dbReference>
<feature type="domain" description="Response regulatory" evidence="2">
    <location>
        <begin position="5"/>
        <end position="119"/>
    </location>
</feature>
<proteinExistence type="predicted"/>
<feature type="domain" description="HD-GYP" evidence="4">
    <location>
        <begin position="142"/>
        <end position="337"/>
    </location>
</feature>
<feature type="domain" description="HD" evidence="3">
    <location>
        <begin position="164"/>
        <end position="286"/>
    </location>
</feature>
<reference evidence="5" key="1">
    <citation type="submission" date="2021-02" db="EMBL/GenBank/DDBJ databases">
        <title>Genome-Resolved Metagenomics of a Microbial Community Performing Photosynthetic Biological Nutrient Removal.</title>
        <authorList>
            <person name="Mcdaniel E.A."/>
        </authorList>
    </citation>
    <scope>NUCLEOTIDE SEQUENCE</scope>
    <source>
        <strain evidence="5">UWPOB_OBS1</strain>
    </source>
</reference>
<evidence type="ECO:0000313" key="6">
    <source>
        <dbReference type="Proteomes" id="UP000664277"/>
    </source>
</evidence>
<dbReference type="SMART" id="SM00448">
    <property type="entry name" value="REC"/>
    <property type="match status" value="1"/>
</dbReference>
<dbReference type="SUPFAM" id="SSF52172">
    <property type="entry name" value="CheY-like"/>
    <property type="match status" value="1"/>
</dbReference>
<dbReference type="InterPro" id="IPR001789">
    <property type="entry name" value="Sig_transdc_resp-reg_receiver"/>
</dbReference>
<feature type="modified residue" description="4-aspartylphosphate" evidence="1">
    <location>
        <position position="53"/>
    </location>
</feature>
<dbReference type="PANTHER" id="PTHR45228:SF8">
    <property type="entry name" value="TWO-COMPONENT RESPONSE REGULATOR-RELATED"/>
    <property type="match status" value="1"/>
</dbReference>
<dbReference type="Pfam" id="PF13487">
    <property type="entry name" value="HD_5"/>
    <property type="match status" value="1"/>
</dbReference>
<dbReference type="PROSITE" id="PS50110">
    <property type="entry name" value="RESPONSE_REGULATORY"/>
    <property type="match status" value="1"/>
</dbReference>
<dbReference type="CDD" id="cd00077">
    <property type="entry name" value="HDc"/>
    <property type="match status" value="1"/>
</dbReference>
<dbReference type="AlphaFoldDB" id="A0A8J7PFB2"/>
<evidence type="ECO:0000259" key="4">
    <source>
        <dbReference type="PROSITE" id="PS51832"/>
    </source>
</evidence>
<sequence length="374" mass="41922">MRRHKILVVDDEVPNLRLLRRVLSEDHDIFEATGGKEGLEILEKEPISLIITDQRMPSMTGVQLLEQSLTLRPDAIKILLTGYTDVQALIDAINAGHVYKYIPKPWDADELKLTVRRALEAYELKENNDNLVVELRAALSELESLSVGTIRALADALDAKCDYTAGHSLRVSRIAVLIGRQLALPDDMLRDVELGGILHDIGKIGVPESILWKPDKLTPEERSIMSRHPVKSAEIIGDLKGLVRAREYVKHHHEYFDGSGYPDGLKGEDIPIGARIILVSDAYDAMTTDRPYRKAIGHERAIQELRKLRDTQFDPNVVDALLALTEDGGKEMDKVIKEQFDESFIGLTLASVDPAKTGKQYREEAERRARLANS</sequence>
<dbReference type="Gene3D" id="3.40.50.2300">
    <property type="match status" value="1"/>
</dbReference>
<protein>
    <submittedName>
        <fullName evidence="5">HD domain-containing protein</fullName>
    </submittedName>
</protein>
<dbReference type="InterPro" id="IPR052020">
    <property type="entry name" value="Cyclic_di-GMP/3'3'-cGAMP_PDE"/>
</dbReference>
<dbReference type="SUPFAM" id="SSF109604">
    <property type="entry name" value="HD-domain/PDEase-like"/>
    <property type="match status" value="1"/>
</dbReference>